<proteinExistence type="predicted"/>
<keyword evidence="4" id="KW-1133">Transmembrane helix</keyword>
<reference evidence="8" key="1">
    <citation type="submission" date="2014-03" db="EMBL/GenBank/DDBJ databases">
        <authorList>
            <person name="Aksoy S."/>
            <person name="Warren W."/>
            <person name="Wilson R.K."/>
        </authorList>
    </citation>
    <scope>NUCLEOTIDE SEQUENCE [LARGE SCALE GENOMIC DNA]</scope>
    <source>
        <strain evidence="8">IAEA</strain>
    </source>
</reference>
<evidence type="ECO:0000256" key="1">
    <source>
        <dbReference type="ARBA" id="ARBA00004167"/>
    </source>
</evidence>
<accession>A0A1A9ZTR5</accession>
<dbReference type="GO" id="GO:0016020">
    <property type="term" value="C:membrane"/>
    <property type="evidence" value="ECO:0007669"/>
    <property type="project" value="UniProtKB-SubCell"/>
</dbReference>
<keyword evidence="2" id="KW-0812">Transmembrane</keyword>
<dbReference type="Proteomes" id="UP000092445">
    <property type="component" value="Unassembled WGS sequence"/>
</dbReference>
<evidence type="ECO:0000256" key="4">
    <source>
        <dbReference type="ARBA" id="ARBA00022989"/>
    </source>
</evidence>
<comment type="subcellular location">
    <subcellularLocation>
        <location evidence="1">Membrane</location>
        <topology evidence="1">Single-pass membrane protein</topology>
    </subcellularLocation>
</comment>
<evidence type="ECO:0000256" key="3">
    <source>
        <dbReference type="ARBA" id="ARBA00022737"/>
    </source>
</evidence>
<evidence type="ECO:0000313" key="8">
    <source>
        <dbReference type="Proteomes" id="UP000092445"/>
    </source>
</evidence>
<dbReference type="SMART" id="SM01202">
    <property type="entry name" value="FerI"/>
    <property type="match status" value="1"/>
</dbReference>
<evidence type="ECO:0000256" key="2">
    <source>
        <dbReference type="ARBA" id="ARBA00022692"/>
    </source>
</evidence>
<dbReference type="Gene3D" id="2.60.40.150">
    <property type="entry name" value="C2 domain"/>
    <property type="match status" value="1"/>
</dbReference>
<dbReference type="InterPro" id="IPR000008">
    <property type="entry name" value="C2_dom"/>
</dbReference>
<dbReference type="PROSITE" id="PS50004">
    <property type="entry name" value="C2"/>
    <property type="match status" value="1"/>
</dbReference>
<dbReference type="SUPFAM" id="SSF49562">
    <property type="entry name" value="C2 domain (Calcium/lipid-binding domain, CaLB)"/>
    <property type="match status" value="1"/>
</dbReference>
<dbReference type="InterPro" id="IPR037721">
    <property type="entry name" value="Ferlin"/>
</dbReference>
<dbReference type="VEuPathDB" id="VectorBase:GPAI024677"/>
<keyword evidence="8" id="KW-1185">Reference proteome</keyword>
<evidence type="ECO:0000259" key="6">
    <source>
        <dbReference type="PROSITE" id="PS50004"/>
    </source>
</evidence>
<keyword evidence="5" id="KW-0472">Membrane</keyword>
<dbReference type="GO" id="GO:0007009">
    <property type="term" value="P:plasma membrane organization"/>
    <property type="evidence" value="ECO:0007669"/>
    <property type="project" value="TreeGrafter"/>
</dbReference>
<sequence length="190" mass="22190">MQLPPPQEECFTNIVQDFLICTTVHKARQLGVFQGETLVRITLDKSHRQTKSYSNSENPYFNEYFVFEIHSTLMELLRLTILYEVKKRTTCKKNPTLGELLIDMQSVWSQPNRCYFKKWGRLEVPIGQDTSADTMTGRGFIQIDLAIVSQASNPNTLLRPYEEDIMSMNKWQINQDYDDIQKCVFKNASY</sequence>
<protein>
    <recommendedName>
        <fullName evidence="6">C2 domain-containing protein</fullName>
    </recommendedName>
</protein>
<dbReference type="Pfam" id="PF00168">
    <property type="entry name" value="C2"/>
    <property type="match status" value="1"/>
</dbReference>
<organism evidence="7 8">
    <name type="scientific">Glossina pallidipes</name>
    <name type="common">Tsetse fly</name>
    <dbReference type="NCBI Taxonomy" id="7398"/>
    <lineage>
        <taxon>Eukaryota</taxon>
        <taxon>Metazoa</taxon>
        <taxon>Ecdysozoa</taxon>
        <taxon>Arthropoda</taxon>
        <taxon>Hexapoda</taxon>
        <taxon>Insecta</taxon>
        <taxon>Pterygota</taxon>
        <taxon>Neoptera</taxon>
        <taxon>Endopterygota</taxon>
        <taxon>Diptera</taxon>
        <taxon>Brachycera</taxon>
        <taxon>Muscomorpha</taxon>
        <taxon>Hippoboscoidea</taxon>
        <taxon>Glossinidae</taxon>
        <taxon>Glossina</taxon>
    </lineage>
</organism>
<dbReference type="InterPro" id="IPR012968">
    <property type="entry name" value="FerIin_dom"/>
</dbReference>
<keyword evidence="3" id="KW-0677">Repeat</keyword>
<evidence type="ECO:0000313" key="7">
    <source>
        <dbReference type="EnsemblMetazoa" id="GPAI024677-PA"/>
    </source>
</evidence>
<dbReference type="InterPro" id="IPR035892">
    <property type="entry name" value="C2_domain_sf"/>
</dbReference>
<dbReference type="PANTHER" id="PTHR12546">
    <property type="entry name" value="FER-1-LIKE"/>
    <property type="match status" value="1"/>
</dbReference>
<dbReference type="PANTHER" id="PTHR12546:SF60">
    <property type="entry name" value="MISFIRE, ISOFORM F"/>
    <property type="match status" value="1"/>
</dbReference>
<dbReference type="AlphaFoldDB" id="A0A1A9ZTR5"/>
<dbReference type="EnsemblMetazoa" id="GPAI024677-RA">
    <property type="protein sequence ID" value="GPAI024677-PA"/>
    <property type="gene ID" value="GPAI024677"/>
</dbReference>
<dbReference type="SMART" id="SM00239">
    <property type="entry name" value="C2"/>
    <property type="match status" value="1"/>
</dbReference>
<name>A0A1A9ZTR5_GLOPL</name>
<reference evidence="7" key="2">
    <citation type="submission" date="2020-05" db="UniProtKB">
        <authorList>
            <consortium name="EnsemblMetazoa"/>
        </authorList>
    </citation>
    <scope>IDENTIFICATION</scope>
    <source>
        <strain evidence="7">IAEA</strain>
    </source>
</reference>
<evidence type="ECO:0000256" key="5">
    <source>
        <dbReference type="ARBA" id="ARBA00023136"/>
    </source>
</evidence>
<feature type="domain" description="C2" evidence="6">
    <location>
        <begin position="1"/>
        <end position="120"/>
    </location>
</feature>